<evidence type="ECO:0000256" key="1">
    <source>
        <dbReference type="SAM" id="Phobius"/>
    </source>
</evidence>
<feature type="transmembrane region" description="Helical" evidence="1">
    <location>
        <begin position="6"/>
        <end position="25"/>
    </location>
</feature>
<protein>
    <submittedName>
        <fullName evidence="2">Transthyretin-like family protein</fullName>
    </submittedName>
</protein>
<keyword evidence="1" id="KW-1133">Transmembrane helix</keyword>
<evidence type="ECO:0000313" key="2">
    <source>
        <dbReference type="EMBL" id="CCD63524.1"/>
    </source>
</evidence>
<name>Q8MPX6_CAEEL</name>
<dbReference type="HOGENOM" id="CLU_3377579_0_0_1"/>
<dbReference type="UCSC" id="T08A9.11a">
    <property type="organism name" value="c. elegans"/>
</dbReference>
<dbReference type="SMR" id="Q8MPX6"/>
<dbReference type="Proteomes" id="UP000001940">
    <property type="component" value="Chromosome X"/>
</dbReference>
<keyword evidence="1" id="KW-0812">Transmembrane</keyword>
<dbReference type="Bgee" id="WBGene00020339">
    <property type="expression patterns" value="Expressed in larva and 3 other cell types or tissues"/>
</dbReference>
<reference evidence="2 3" key="1">
    <citation type="journal article" date="1998" name="Science">
        <title>Genome sequence of the nematode C. elegans: a platform for investigating biology.</title>
        <authorList>
            <consortium name="The C. elegans sequencing consortium"/>
            <person name="Sulson J.E."/>
            <person name="Waterston R."/>
        </authorList>
    </citation>
    <scope>NUCLEOTIDE SEQUENCE [LARGE SCALE GENOMIC DNA]</scope>
    <source>
        <strain evidence="2 3">Bristol N2</strain>
    </source>
</reference>
<keyword evidence="3" id="KW-1185">Reference proteome</keyword>
<dbReference type="GeneID" id="188262"/>
<evidence type="ECO:0000313" key="4">
    <source>
        <dbReference type="WormBase" id="T08A9.11a"/>
    </source>
</evidence>
<keyword evidence="1" id="KW-0472">Membrane</keyword>
<evidence type="ECO:0000313" key="3">
    <source>
        <dbReference type="Proteomes" id="UP000001940"/>
    </source>
</evidence>
<accession>Q8MPX6</accession>
<dbReference type="RefSeq" id="NP_741833.1">
    <property type="nucleotide sequence ID" value="NM_171722.4"/>
</dbReference>
<proteinExistence type="predicted"/>
<dbReference type="EMBL" id="BX284606">
    <property type="protein sequence ID" value="CCD63524.1"/>
    <property type="molecule type" value="Genomic_DNA"/>
</dbReference>
<dbReference type="OrthoDB" id="5912452at2759"/>
<dbReference type="WormBase" id="T08A9.11a">
    <property type="protein sequence ID" value="CE31230"/>
    <property type="gene ID" value="WBGene00020339"/>
    <property type="gene designation" value="ttr-59"/>
</dbReference>
<sequence length="34" mass="3663">MLSSTSIVLFFATISCCSALLFGLIGSEQLLMCY</sequence>
<gene>
    <name evidence="2 4" type="primary">ttr-59</name>
    <name evidence="2" type="ORF">CELE_T08A9.11</name>
    <name evidence="4" type="ORF">T08A9.11</name>
</gene>
<dbReference type="CTD" id="188262"/>
<dbReference type="ExpressionAtlas" id="Q8MPX6">
    <property type="expression patterns" value="baseline and differential"/>
</dbReference>
<organism evidence="2 3">
    <name type="scientific">Caenorhabditis elegans</name>
    <dbReference type="NCBI Taxonomy" id="6239"/>
    <lineage>
        <taxon>Eukaryota</taxon>
        <taxon>Metazoa</taxon>
        <taxon>Ecdysozoa</taxon>
        <taxon>Nematoda</taxon>
        <taxon>Chromadorea</taxon>
        <taxon>Rhabditida</taxon>
        <taxon>Rhabditina</taxon>
        <taxon>Rhabditomorpha</taxon>
        <taxon>Rhabditoidea</taxon>
        <taxon>Rhabditidae</taxon>
        <taxon>Peloderinae</taxon>
        <taxon>Caenorhabditis</taxon>
    </lineage>
</organism>
<dbReference type="AGR" id="WB:WBGene00020339"/>
<dbReference type="AlphaFoldDB" id="Q8MPX6"/>